<proteinExistence type="predicted"/>
<gene>
    <name evidence="2" type="ORF">B296_00044442</name>
</gene>
<dbReference type="Proteomes" id="UP000287651">
    <property type="component" value="Unassembled WGS sequence"/>
</dbReference>
<feature type="region of interest" description="Disordered" evidence="1">
    <location>
        <begin position="82"/>
        <end position="142"/>
    </location>
</feature>
<sequence>MHPLRFPNSGIRAKVFMKKIDFKLRMMILNRVESLYELLLHFRNKDTKKRGWPAMTRPSARVAGHSQAPTGVANYGLATRKGAADCGQGQPAREAGGARKGRQTPTTYRRPPVGAAAYRVPPAGAKPAAGAVATTAQMGQTG</sequence>
<comment type="caution">
    <text evidence="2">The sequence shown here is derived from an EMBL/GenBank/DDBJ whole genome shotgun (WGS) entry which is preliminary data.</text>
</comment>
<reference evidence="2 3" key="1">
    <citation type="journal article" date="2014" name="Agronomy (Basel)">
        <title>A Draft Genome Sequence for Ensete ventricosum, the Drought-Tolerant Tree Against Hunger.</title>
        <authorList>
            <person name="Harrison J."/>
            <person name="Moore K.A."/>
            <person name="Paszkiewicz K."/>
            <person name="Jones T."/>
            <person name="Grant M."/>
            <person name="Ambacheew D."/>
            <person name="Muzemil S."/>
            <person name="Studholme D.J."/>
        </authorList>
    </citation>
    <scope>NUCLEOTIDE SEQUENCE [LARGE SCALE GENOMIC DNA]</scope>
</reference>
<feature type="compositionally biased region" description="Low complexity" evidence="1">
    <location>
        <begin position="120"/>
        <end position="136"/>
    </location>
</feature>
<accession>A0A426XWB2</accession>
<evidence type="ECO:0000313" key="3">
    <source>
        <dbReference type="Proteomes" id="UP000287651"/>
    </source>
</evidence>
<name>A0A426XWB2_ENSVE</name>
<evidence type="ECO:0000313" key="2">
    <source>
        <dbReference type="EMBL" id="RRT43813.1"/>
    </source>
</evidence>
<protein>
    <submittedName>
        <fullName evidence="2">Uncharacterized protein</fullName>
    </submittedName>
</protein>
<dbReference type="AlphaFoldDB" id="A0A426XWB2"/>
<dbReference type="EMBL" id="AMZH03016892">
    <property type="protein sequence ID" value="RRT43813.1"/>
    <property type="molecule type" value="Genomic_DNA"/>
</dbReference>
<evidence type="ECO:0000256" key="1">
    <source>
        <dbReference type="SAM" id="MobiDB-lite"/>
    </source>
</evidence>
<organism evidence="2 3">
    <name type="scientific">Ensete ventricosum</name>
    <name type="common">Abyssinian banana</name>
    <name type="synonym">Musa ensete</name>
    <dbReference type="NCBI Taxonomy" id="4639"/>
    <lineage>
        <taxon>Eukaryota</taxon>
        <taxon>Viridiplantae</taxon>
        <taxon>Streptophyta</taxon>
        <taxon>Embryophyta</taxon>
        <taxon>Tracheophyta</taxon>
        <taxon>Spermatophyta</taxon>
        <taxon>Magnoliopsida</taxon>
        <taxon>Liliopsida</taxon>
        <taxon>Zingiberales</taxon>
        <taxon>Musaceae</taxon>
        <taxon>Ensete</taxon>
    </lineage>
</organism>